<dbReference type="Proteomes" id="UP000765509">
    <property type="component" value="Unassembled WGS sequence"/>
</dbReference>
<name>A0A9Q3CQ79_9BASI</name>
<keyword evidence="3" id="KW-1185">Reference proteome</keyword>
<feature type="compositionally biased region" description="Polar residues" evidence="1">
    <location>
        <begin position="160"/>
        <end position="174"/>
    </location>
</feature>
<evidence type="ECO:0000313" key="2">
    <source>
        <dbReference type="EMBL" id="MBW0489359.1"/>
    </source>
</evidence>
<comment type="caution">
    <text evidence="2">The sequence shown here is derived from an EMBL/GenBank/DDBJ whole genome shotgun (WGS) entry which is preliminary data.</text>
</comment>
<reference evidence="2" key="1">
    <citation type="submission" date="2021-03" db="EMBL/GenBank/DDBJ databases">
        <title>Draft genome sequence of rust myrtle Austropuccinia psidii MF-1, a brazilian biotype.</title>
        <authorList>
            <person name="Quecine M.C."/>
            <person name="Pachon D.M.R."/>
            <person name="Bonatelli M.L."/>
            <person name="Correr F.H."/>
            <person name="Franceschini L.M."/>
            <person name="Leite T.F."/>
            <person name="Margarido G.R.A."/>
            <person name="Almeida C.A."/>
            <person name="Ferrarezi J.A."/>
            <person name="Labate C.A."/>
        </authorList>
    </citation>
    <scope>NUCLEOTIDE SEQUENCE</scope>
    <source>
        <strain evidence="2">MF-1</strain>
    </source>
</reference>
<feature type="region of interest" description="Disordered" evidence="1">
    <location>
        <begin position="136"/>
        <end position="174"/>
    </location>
</feature>
<dbReference type="AlphaFoldDB" id="A0A9Q3CQ79"/>
<gene>
    <name evidence="2" type="ORF">O181_029074</name>
</gene>
<evidence type="ECO:0000313" key="3">
    <source>
        <dbReference type="Proteomes" id="UP000765509"/>
    </source>
</evidence>
<protein>
    <submittedName>
        <fullName evidence="2">Uncharacterized protein</fullName>
    </submittedName>
</protein>
<sequence length="201" mass="22892">MKEMSNIIHNLSVMMKDNCRFNQYTPCRQHRKQTTRSTAWLNCKHLSNSKTRGTDQKKNIINSANRNAWLCLNKKPMKNTVSEDTVSNADINSSVNTAFIPSFHRFNLISYSHSHTKPFRQPKASLAVGYDQERMKHKEFSKSPTELAADRKDNPVSEAYSGNANVNFSSDSDLSPAYKSNTLEEYSNSLAVRELAKKSHN</sequence>
<accession>A0A9Q3CQ79</accession>
<proteinExistence type="predicted"/>
<dbReference type="EMBL" id="AVOT02010037">
    <property type="protein sequence ID" value="MBW0489359.1"/>
    <property type="molecule type" value="Genomic_DNA"/>
</dbReference>
<organism evidence="2 3">
    <name type="scientific">Austropuccinia psidii MF-1</name>
    <dbReference type="NCBI Taxonomy" id="1389203"/>
    <lineage>
        <taxon>Eukaryota</taxon>
        <taxon>Fungi</taxon>
        <taxon>Dikarya</taxon>
        <taxon>Basidiomycota</taxon>
        <taxon>Pucciniomycotina</taxon>
        <taxon>Pucciniomycetes</taxon>
        <taxon>Pucciniales</taxon>
        <taxon>Sphaerophragmiaceae</taxon>
        <taxon>Austropuccinia</taxon>
    </lineage>
</organism>
<evidence type="ECO:0000256" key="1">
    <source>
        <dbReference type="SAM" id="MobiDB-lite"/>
    </source>
</evidence>